<name>A0A212UCA5_9BACT</name>
<dbReference type="Proteomes" id="UP000198131">
    <property type="component" value="Unassembled WGS sequence"/>
</dbReference>
<accession>A0A212UCA5</accession>
<dbReference type="Pfam" id="PF05139">
    <property type="entry name" value="Erythro_esteras"/>
    <property type="match status" value="1"/>
</dbReference>
<dbReference type="PANTHER" id="PTHR31299">
    <property type="entry name" value="ESTERASE, PUTATIVE (AFU_ORTHOLOGUE AFUA_1G05850)-RELATED"/>
    <property type="match status" value="1"/>
</dbReference>
<dbReference type="Gene3D" id="3.40.1660.10">
    <property type="entry name" value="EreA-like (biosynthetic domain)"/>
    <property type="match status" value="2"/>
</dbReference>
<dbReference type="InterPro" id="IPR008969">
    <property type="entry name" value="CarboxyPept-like_regulatory"/>
</dbReference>
<dbReference type="OrthoDB" id="9810066at2"/>
<organism evidence="2 3">
    <name type="scientific">Hymenobacter gelipurpurascens</name>
    <dbReference type="NCBI Taxonomy" id="89968"/>
    <lineage>
        <taxon>Bacteria</taxon>
        <taxon>Pseudomonadati</taxon>
        <taxon>Bacteroidota</taxon>
        <taxon>Cytophagia</taxon>
        <taxon>Cytophagales</taxon>
        <taxon>Hymenobacteraceae</taxon>
        <taxon>Hymenobacter</taxon>
    </lineage>
</organism>
<protein>
    <submittedName>
        <fullName evidence="2">Erythromycin esterase homolog</fullName>
    </submittedName>
</protein>
<dbReference type="GO" id="GO:0046677">
    <property type="term" value="P:response to antibiotic"/>
    <property type="evidence" value="ECO:0007669"/>
    <property type="project" value="InterPro"/>
</dbReference>
<dbReference type="InterPro" id="IPR007815">
    <property type="entry name" value="Emycin_Estase"/>
</dbReference>
<evidence type="ECO:0000313" key="3">
    <source>
        <dbReference type="Proteomes" id="UP000198131"/>
    </source>
</evidence>
<feature type="chain" id="PRO_5012013218" evidence="1">
    <location>
        <begin position="27"/>
        <end position="866"/>
    </location>
</feature>
<dbReference type="RefSeq" id="WP_088844369.1">
    <property type="nucleotide sequence ID" value="NZ_FYEW01000002.1"/>
</dbReference>
<keyword evidence="3" id="KW-1185">Reference proteome</keyword>
<evidence type="ECO:0000256" key="1">
    <source>
        <dbReference type="SAM" id="SignalP"/>
    </source>
</evidence>
<dbReference type="InterPro" id="IPR052036">
    <property type="entry name" value="Hydrolase/PRTase-associated"/>
</dbReference>
<proteinExistence type="predicted"/>
<dbReference type="Pfam" id="PF13715">
    <property type="entry name" value="CarbopepD_reg_2"/>
    <property type="match status" value="1"/>
</dbReference>
<dbReference type="SUPFAM" id="SSF49464">
    <property type="entry name" value="Carboxypeptidase regulatory domain-like"/>
    <property type="match status" value="1"/>
</dbReference>
<sequence length="866" mass="94182">MVKNFRRLLASGLLAVSAITTGLGQSAITTTTTRSKLPVHALRSISATDTNFSDLEFLVQEIGSARVVMLGEPTHGEGNVTEAKIRLLRFLKERMGFTTVAFESGFYELDRAQRDINAGVTVPEALENSVFPIWTSTQEFQGILPLLGKGGLRVAGFDGQLGGDYRDELVEELQEFLRPEKGANTIGYDYLEEVVAALGHFVVPQNFQPALFESQLAKASKLLQKIAAGPDIPRRTRAAFWLQNLRSMQAMARSYAANDLSIKSEAGFKAVDNNPRDAQMADNLLWYLGQHSQEKVVCWGALPHLANKLEVLNNEEIQAFRPMGRAVQAALRPHDVYVLGTLAGGGTYQRVGELRTVPVPQAGSLEAELLGQGSEYAFVSLKHDAPKAILTTSAIDYTPLAGPWSEVVDGFLFLKSVHPPHQGEGSAEPAPAVAAVAGASSQVPLSQLNPAIQRKGSASTVGTLARVQGTVLDRKTGAVVPFATVAVPGRATGTVANAQGHFELTAGRAEILQITSVGYQTANVPATATAGSLVIRLEPAAYALADVRVSAQSQNPAKIMKKVIKAIPQNYRFADDATEVYTHRRISNFDTVQYEIEYLADAFVPAGFRSYHSIMGPSPKLRVHNAHVLRGRQEPVLQDALFGGVGGSVHSSDPVRVSPLFQARALSKYSLRFDTILQSGAVTTYVISFKAKKANSRTTGLYLASGYEGRLFINTDTYAVTQYEALWQEDTIHHNMVAHKYHGSQLGRAGTIANLYSSVYSDWRSAHAVHYERAADGRYQVAVSQMQAIMIGRHLKKGPFHYQIATTLYPHAARLTTVAELSPKEAKFEWEPSQLPKAPSDAALWQTYQRPVPPAAATPSLESRRP</sequence>
<keyword evidence="1" id="KW-0732">Signal</keyword>
<dbReference type="CDD" id="cd14728">
    <property type="entry name" value="Ere-like"/>
    <property type="match status" value="1"/>
</dbReference>
<reference evidence="3" key="1">
    <citation type="submission" date="2017-06" db="EMBL/GenBank/DDBJ databases">
        <authorList>
            <person name="Varghese N."/>
            <person name="Submissions S."/>
        </authorList>
    </citation>
    <scope>NUCLEOTIDE SEQUENCE [LARGE SCALE GENOMIC DNA]</scope>
    <source>
        <strain evidence="3">DSM 11116</strain>
    </source>
</reference>
<dbReference type="PANTHER" id="PTHR31299:SF0">
    <property type="entry name" value="ESTERASE, PUTATIVE (AFU_ORTHOLOGUE AFUA_1G05850)-RELATED"/>
    <property type="match status" value="1"/>
</dbReference>
<gene>
    <name evidence="2" type="ORF">SAMN06265337_3072</name>
</gene>
<dbReference type="SUPFAM" id="SSF159501">
    <property type="entry name" value="EreA/ChaN-like"/>
    <property type="match status" value="1"/>
</dbReference>
<dbReference type="EMBL" id="FYEW01000002">
    <property type="protein sequence ID" value="SNC75823.1"/>
    <property type="molecule type" value="Genomic_DNA"/>
</dbReference>
<dbReference type="Gene3D" id="2.60.40.1120">
    <property type="entry name" value="Carboxypeptidase-like, regulatory domain"/>
    <property type="match status" value="1"/>
</dbReference>
<evidence type="ECO:0000313" key="2">
    <source>
        <dbReference type="EMBL" id="SNC75823.1"/>
    </source>
</evidence>
<feature type="signal peptide" evidence="1">
    <location>
        <begin position="1"/>
        <end position="26"/>
    </location>
</feature>
<dbReference type="AlphaFoldDB" id="A0A212UCA5"/>